<sequence length="449" mass="45610">MAEKKSGPVKPPIIDATARPSDKDRPVPDSPMPKPEDKAAGAAGTDEKPAAEPVREKAGPAAGASTRTSTQRDDKKQAPAGRTEPDTGGTPETDRPGSGPRALPLVPLAATAAAGALVGLALAYGLASFGYWPQQSGPQPDLSQFDARATRLENAIASREAENEQIGERINALEAEISAIEPASTEGLAAQSELDALSGQLGELSSRIEAIAAGASGDQVSEVADNLSGLSARIDDLAERLDAVEPQVSEIGPEIEAALSRLDDLDARIASQSDFEAVAAERDRATQLPAALGALETAIGTGQPFAGQLAGVETLLPDLEISSQVRAAANSGVPSASALLAQLRTAIPDILAARPRDEAAGWAQTLLDQAASAIALRPTDGDTPQALVGQTEAALEAGDLEAARAAFSALPAAMQSAAPQFAPALDRAIAVSALIEAARSGIAPAEAGQ</sequence>
<dbReference type="Gene3D" id="1.10.287.1490">
    <property type="match status" value="1"/>
</dbReference>
<accession>A0ABZ2HZN7</accession>
<protein>
    <recommendedName>
        <fullName evidence="5">Phage tail protein</fullName>
    </recommendedName>
</protein>
<evidence type="ECO:0000313" key="3">
    <source>
        <dbReference type="EMBL" id="WWT33063.1"/>
    </source>
</evidence>
<dbReference type="Proteomes" id="UP001369958">
    <property type="component" value="Chromosome"/>
</dbReference>
<feature type="coiled-coil region" evidence="1">
    <location>
        <begin position="149"/>
        <end position="176"/>
    </location>
</feature>
<keyword evidence="1" id="KW-0175">Coiled coil</keyword>
<keyword evidence="4" id="KW-1185">Reference proteome</keyword>
<evidence type="ECO:0000256" key="2">
    <source>
        <dbReference type="SAM" id="MobiDB-lite"/>
    </source>
</evidence>
<feature type="region of interest" description="Disordered" evidence="2">
    <location>
        <begin position="1"/>
        <end position="102"/>
    </location>
</feature>
<gene>
    <name evidence="3" type="ORF">V6617_00890</name>
</gene>
<organism evidence="3 4">
    <name type="scientific">Pelagibacterium nitratireducens</name>
    <dbReference type="NCBI Taxonomy" id="1046114"/>
    <lineage>
        <taxon>Bacteria</taxon>
        <taxon>Pseudomonadati</taxon>
        <taxon>Pseudomonadota</taxon>
        <taxon>Alphaproteobacteria</taxon>
        <taxon>Hyphomicrobiales</taxon>
        <taxon>Devosiaceae</taxon>
        <taxon>Pelagibacterium</taxon>
    </lineage>
</organism>
<reference evidence="3 4" key="1">
    <citation type="submission" date="2024-02" db="EMBL/GenBank/DDBJ databases">
        <title>Complete genome sequence of Pelagibacterium nitratireducens ZH15.</title>
        <authorList>
            <person name="Zhao L.H."/>
        </authorList>
    </citation>
    <scope>NUCLEOTIDE SEQUENCE [LARGE SCALE GENOMIC DNA]</scope>
    <source>
        <strain evidence="3 4">ZH15</strain>
    </source>
</reference>
<evidence type="ECO:0000313" key="4">
    <source>
        <dbReference type="Proteomes" id="UP001369958"/>
    </source>
</evidence>
<dbReference type="RefSeq" id="WP_338608487.1">
    <property type="nucleotide sequence ID" value="NZ_CP146275.1"/>
</dbReference>
<evidence type="ECO:0000256" key="1">
    <source>
        <dbReference type="SAM" id="Coils"/>
    </source>
</evidence>
<dbReference type="EMBL" id="CP146275">
    <property type="protein sequence ID" value="WWT33063.1"/>
    <property type="molecule type" value="Genomic_DNA"/>
</dbReference>
<proteinExistence type="predicted"/>
<name>A0ABZ2HZN7_9HYPH</name>
<feature type="compositionally biased region" description="Basic and acidic residues" evidence="2">
    <location>
        <begin position="34"/>
        <end position="58"/>
    </location>
</feature>
<evidence type="ECO:0008006" key="5">
    <source>
        <dbReference type="Google" id="ProtNLM"/>
    </source>
</evidence>